<evidence type="ECO:0000313" key="5">
    <source>
        <dbReference type="EMBL" id="VGO20698.1"/>
    </source>
</evidence>
<dbReference type="InterPro" id="IPR017850">
    <property type="entry name" value="Alkaline_phosphatase_core_sf"/>
</dbReference>
<dbReference type="Gene3D" id="3.30.1120.10">
    <property type="match status" value="1"/>
</dbReference>
<dbReference type="InterPro" id="IPR000917">
    <property type="entry name" value="Sulfatase_N"/>
</dbReference>
<comment type="similarity">
    <text evidence="1">Belongs to the sulfatase family.</text>
</comment>
<feature type="signal peptide" evidence="3">
    <location>
        <begin position="1"/>
        <end position="22"/>
    </location>
</feature>
<name>A0A6C2UKR3_9BACT</name>
<dbReference type="RefSeq" id="WP_136062222.1">
    <property type="nucleotide sequence ID" value="NZ_CAAHFH010000002.1"/>
</dbReference>
<feature type="chain" id="PRO_5028804594" evidence="3">
    <location>
        <begin position="23"/>
        <end position="513"/>
    </location>
</feature>
<accession>A0A6C2UKR3</accession>
<sequence length="513" mass="57649">MMIKRTFVMGLVAVGFAAAAVAAQPPNILLILADDMGYSDLGCMGSEINTPNLDRLSNKGILFTQAYNTAKCYPSRACLVNGVYYQQTDDQWNDTTTLGEMLKPAGYNTFWSGKHHAGFDPRTRGFDRFYGFLGGAINFWNPGDTAVPGGKQPAYIGAYKWVLDEPGIVKSFVPDRADWYSTDVFTDKGVQWLEETKDDDKPFLLYMAYNAPHWPLQAPQKHIDRCKGRYDAGYDAIRNARYQRQIELGVVDPEVAKLSEPEYDQPWEELSPKQRERRIEQMEVYAAMIENMDDNIGRLLDLLQKQGRLDNTLVLFLADNGACAETPTKRVKNYSDEVPIGGVESYESYGQGWAAVGNTPLRKFKQQSHEGGIGTAMIAHWPKGLAAPGRINRDRVHLIDIMPTIAALSGAKTPGNAQGISIVPALQNKPLKRDKDMYWEFGSGQAIRRGDMKLVTKNQKPWELYNLAIDRSETRNLASQMPELVQELSTSWNTWWMECTGSPYTGKKKKVKD</sequence>
<dbReference type="InterPro" id="IPR050738">
    <property type="entry name" value="Sulfatase"/>
</dbReference>
<evidence type="ECO:0000256" key="1">
    <source>
        <dbReference type="ARBA" id="ARBA00008779"/>
    </source>
</evidence>
<dbReference type="EMBL" id="CAAHFH010000002">
    <property type="protein sequence ID" value="VGO20698.1"/>
    <property type="molecule type" value="Genomic_DNA"/>
</dbReference>
<dbReference type="PANTHER" id="PTHR42693">
    <property type="entry name" value="ARYLSULFATASE FAMILY MEMBER"/>
    <property type="match status" value="1"/>
</dbReference>
<evidence type="ECO:0000313" key="6">
    <source>
        <dbReference type="Proteomes" id="UP000346198"/>
    </source>
</evidence>
<evidence type="ECO:0000259" key="4">
    <source>
        <dbReference type="Pfam" id="PF00884"/>
    </source>
</evidence>
<dbReference type="SUPFAM" id="SSF53649">
    <property type="entry name" value="Alkaline phosphatase-like"/>
    <property type="match status" value="1"/>
</dbReference>
<evidence type="ECO:0000256" key="2">
    <source>
        <dbReference type="ARBA" id="ARBA00022801"/>
    </source>
</evidence>
<dbReference type="Gene3D" id="3.40.720.10">
    <property type="entry name" value="Alkaline Phosphatase, subunit A"/>
    <property type="match status" value="1"/>
</dbReference>
<keyword evidence="6" id="KW-1185">Reference proteome</keyword>
<dbReference type="GO" id="GO:0004065">
    <property type="term" value="F:arylsulfatase activity"/>
    <property type="evidence" value="ECO:0007669"/>
    <property type="project" value="TreeGrafter"/>
</dbReference>
<gene>
    <name evidence="5" type="primary">atsA_204</name>
    <name evidence="5" type="ORF">SCARR_02765</name>
</gene>
<evidence type="ECO:0000256" key="3">
    <source>
        <dbReference type="SAM" id="SignalP"/>
    </source>
</evidence>
<reference evidence="5 6" key="1">
    <citation type="submission" date="2019-04" db="EMBL/GenBank/DDBJ databases">
        <authorList>
            <person name="Van Vliet M D."/>
        </authorList>
    </citation>
    <scope>NUCLEOTIDE SEQUENCE [LARGE SCALE GENOMIC DNA]</scope>
    <source>
        <strain evidence="5 6">F21</strain>
    </source>
</reference>
<dbReference type="Pfam" id="PF00884">
    <property type="entry name" value="Sulfatase"/>
    <property type="match status" value="1"/>
</dbReference>
<feature type="domain" description="Sulfatase N-terminal" evidence="4">
    <location>
        <begin position="26"/>
        <end position="410"/>
    </location>
</feature>
<dbReference type="Proteomes" id="UP000346198">
    <property type="component" value="Unassembled WGS sequence"/>
</dbReference>
<dbReference type="CDD" id="cd16025">
    <property type="entry name" value="PAS_like"/>
    <property type="match status" value="1"/>
</dbReference>
<organism evidence="5 6">
    <name type="scientific">Pontiella sulfatireligans</name>
    <dbReference type="NCBI Taxonomy" id="2750658"/>
    <lineage>
        <taxon>Bacteria</taxon>
        <taxon>Pseudomonadati</taxon>
        <taxon>Kiritimatiellota</taxon>
        <taxon>Kiritimatiellia</taxon>
        <taxon>Kiritimatiellales</taxon>
        <taxon>Pontiellaceae</taxon>
        <taxon>Pontiella</taxon>
    </lineage>
</organism>
<keyword evidence="3" id="KW-0732">Signal</keyword>
<protein>
    <submittedName>
        <fullName evidence="5">Arylsulfatase</fullName>
    </submittedName>
</protein>
<dbReference type="PANTHER" id="PTHR42693:SF53">
    <property type="entry name" value="ENDO-4-O-SULFATASE"/>
    <property type="match status" value="1"/>
</dbReference>
<dbReference type="AlphaFoldDB" id="A0A6C2UKR3"/>
<keyword evidence="2" id="KW-0378">Hydrolase</keyword>
<proteinExistence type="inferred from homology"/>